<dbReference type="AlphaFoldDB" id="A0AAE0ZWQ5"/>
<dbReference type="EMBL" id="JAWDGP010003137">
    <property type="protein sequence ID" value="KAK3777098.1"/>
    <property type="molecule type" value="Genomic_DNA"/>
</dbReference>
<sequence>MLQGSTTHNLVSARGQNENKLNLKLYRRTLVITVWAKENQPSVAATGFYNIASGKAGPVKNFVLPISEGANAINLKLSNNATHKLSFAEPYRAMTSSLERHQ</sequence>
<evidence type="ECO:0000313" key="1">
    <source>
        <dbReference type="EMBL" id="KAK3777098.1"/>
    </source>
</evidence>
<reference evidence="1" key="1">
    <citation type="journal article" date="2023" name="G3 (Bethesda)">
        <title>A reference genome for the long-term kleptoplast-retaining sea slug Elysia crispata morphotype clarki.</title>
        <authorList>
            <person name="Eastman K.E."/>
            <person name="Pendleton A.L."/>
            <person name="Shaikh M.A."/>
            <person name="Suttiyut T."/>
            <person name="Ogas R."/>
            <person name="Tomko P."/>
            <person name="Gavelis G."/>
            <person name="Widhalm J.R."/>
            <person name="Wisecaver J.H."/>
        </authorList>
    </citation>
    <scope>NUCLEOTIDE SEQUENCE</scope>
    <source>
        <strain evidence="1">ECLA1</strain>
    </source>
</reference>
<protein>
    <submittedName>
        <fullName evidence="1">Uncharacterized protein</fullName>
    </submittedName>
</protein>
<gene>
    <name evidence="1" type="ORF">RRG08_004266</name>
</gene>
<dbReference type="Proteomes" id="UP001283361">
    <property type="component" value="Unassembled WGS sequence"/>
</dbReference>
<evidence type="ECO:0000313" key="2">
    <source>
        <dbReference type="Proteomes" id="UP001283361"/>
    </source>
</evidence>
<accession>A0AAE0ZWQ5</accession>
<organism evidence="1 2">
    <name type="scientific">Elysia crispata</name>
    <name type="common">lettuce slug</name>
    <dbReference type="NCBI Taxonomy" id="231223"/>
    <lineage>
        <taxon>Eukaryota</taxon>
        <taxon>Metazoa</taxon>
        <taxon>Spiralia</taxon>
        <taxon>Lophotrochozoa</taxon>
        <taxon>Mollusca</taxon>
        <taxon>Gastropoda</taxon>
        <taxon>Heterobranchia</taxon>
        <taxon>Euthyneura</taxon>
        <taxon>Panpulmonata</taxon>
        <taxon>Sacoglossa</taxon>
        <taxon>Placobranchoidea</taxon>
        <taxon>Plakobranchidae</taxon>
        <taxon>Elysia</taxon>
    </lineage>
</organism>
<comment type="caution">
    <text evidence="1">The sequence shown here is derived from an EMBL/GenBank/DDBJ whole genome shotgun (WGS) entry which is preliminary data.</text>
</comment>
<keyword evidence="2" id="KW-1185">Reference proteome</keyword>
<proteinExistence type="predicted"/>
<name>A0AAE0ZWQ5_9GAST</name>